<protein>
    <submittedName>
        <fullName evidence="2">Uncharacterized protein</fullName>
    </submittedName>
</protein>
<feature type="transmembrane region" description="Helical" evidence="1">
    <location>
        <begin position="45"/>
        <end position="62"/>
    </location>
</feature>
<gene>
    <name evidence="2" type="ORF">NCTC5798_01397</name>
</gene>
<keyword evidence="1" id="KW-0472">Membrane</keyword>
<reference evidence="2 3" key="1">
    <citation type="submission" date="2018-06" db="EMBL/GenBank/DDBJ databases">
        <authorList>
            <consortium name="Pathogen Informatics"/>
            <person name="Doyle S."/>
        </authorList>
    </citation>
    <scope>NUCLEOTIDE SEQUENCE [LARGE SCALE GENOMIC DNA]</scope>
    <source>
        <strain evidence="2 3">NCTC5798</strain>
    </source>
</reference>
<dbReference type="Proteomes" id="UP000255534">
    <property type="component" value="Unassembled WGS sequence"/>
</dbReference>
<accession>A0A379UQX5</accession>
<evidence type="ECO:0000313" key="2">
    <source>
        <dbReference type="EMBL" id="SUG70293.1"/>
    </source>
</evidence>
<evidence type="ECO:0000256" key="1">
    <source>
        <dbReference type="SAM" id="Phobius"/>
    </source>
</evidence>
<keyword evidence="1" id="KW-0812">Transmembrane</keyword>
<name>A0A379UQX5_SALET</name>
<dbReference type="AlphaFoldDB" id="A0A379UQX5"/>
<organism evidence="2 3">
    <name type="scientific">Salmonella enterica I</name>
    <dbReference type="NCBI Taxonomy" id="59201"/>
    <lineage>
        <taxon>Bacteria</taxon>
        <taxon>Pseudomonadati</taxon>
        <taxon>Pseudomonadota</taxon>
        <taxon>Gammaproteobacteria</taxon>
        <taxon>Enterobacterales</taxon>
        <taxon>Enterobacteriaceae</taxon>
        <taxon>Salmonella</taxon>
    </lineage>
</organism>
<proteinExistence type="predicted"/>
<keyword evidence="1" id="KW-1133">Transmembrane helix</keyword>
<dbReference type="EMBL" id="UGXK01000001">
    <property type="protein sequence ID" value="SUG70293.1"/>
    <property type="molecule type" value="Genomic_DNA"/>
</dbReference>
<evidence type="ECO:0000313" key="3">
    <source>
        <dbReference type="Proteomes" id="UP000255534"/>
    </source>
</evidence>
<sequence>MAAIATYLPESQIITLTKDFPALEDPQNPIGFTNPTQFAFFFHEWIHFLHNIQLYMAFLFFVHN</sequence>